<dbReference type="Pfam" id="PF01872">
    <property type="entry name" value="RibD_C"/>
    <property type="match status" value="1"/>
</dbReference>
<dbReference type="Proteomes" id="UP000612282">
    <property type="component" value="Unassembled WGS sequence"/>
</dbReference>
<comment type="caution">
    <text evidence="2">The sequence shown here is derived from an EMBL/GenBank/DDBJ whole genome shotgun (WGS) entry which is preliminary data.</text>
</comment>
<gene>
    <name evidence="2" type="ORF">Aco03nite_074270</name>
</gene>
<name>A0ABQ3XKL4_9ACTN</name>
<sequence length="190" mass="21472">MAARFVYWMNVSADLRIEHAAGEEGGGEWMRIGEGLHREFNKRAARLSAMVEGRVIHETMESFWPAARDDESLPDFLREYGRIWTSKPKFLVSRTRTSAPHDTRVLDSIEAVASLRDQFDGDIGVGGAGVATQLLTAGQLDELLLFTHPVILGSGRPLFDDHDIPIELDLLEHERFDEGVTMHRYAVRKR</sequence>
<keyword evidence="3" id="KW-1185">Reference proteome</keyword>
<dbReference type="EMBL" id="BOMG01000094">
    <property type="protein sequence ID" value="GID59023.1"/>
    <property type="molecule type" value="Genomic_DNA"/>
</dbReference>
<dbReference type="Gene3D" id="3.40.430.10">
    <property type="entry name" value="Dihydrofolate Reductase, subunit A"/>
    <property type="match status" value="1"/>
</dbReference>
<protein>
    <submittedName>
        <fullName evidence="2">Deaminase reductase</fullName>
    </submittedName>
</protein>
<dbReference type="SUPFAM" id="SSF53597">
    <property type="entry name" value="Dihydrofolate reductase-like"/>
    <property type="match status" value="1"/>
</dbReference>
<dbReference type="InterPro" id="IPR002734">
    <property type="entry name" value="RibDG_C"/>
</dbReference>
<evidence type="ECO:0000313" key="3">
    <source>
        <dbReference type="Proteomes" id="UP000612282"/>
    </source>
</evidence>
<proteinExistence type="predicted"/>
<evidence type="ECO:0000313" key="2">
    <source>
        <dbReference type="EMBL" id="GID59023.1"/>
    </source>
</evidence>
<dbReference type="InterPro" id="IPR024072">
    <property type="entry name" value="DHFR-like_dom_sf"/>
</dbReference>
<reference evidence="2 3" key="1">
    <citation type="submission" date="2021-01" db="EMBL/GenBank/DDBJ databases">
        <title>Whole genome shotgun sequence of Actinoplanes couchii NBRC 106145.</title>
        <authorList>
            <person name="Komaki H."/>
            <person name="Tamura T."/>
        </authorList>
    </citation>
    <scope>NUCLEOTIDE SEQUENCE [LARGE SCALE GENOMIC DNA]</scope>
    <source>
        <strain evidence="2 3">NBRC 106145</strain>
    </source>
</reference>
<organism evidence="2 3">
    <name type="scientific">Actinoplanes couchii</name>
    <dbReference type="NCBI Taxonomy" id="403638"/>
    <lineage>
        <taxon>Bacteria</taxon>
        <taxon>Bacillati</taxon>
        <taxon>Actinomycetota</taxon>
        <taxon>Actinomycetes</taxon>
        <taxon>Micromonosporales</taxon>
        <taxon>Micromonosporaceae</taxon>
        <taxon>Actinoplanes</taxon>
    </lineage>
</organism>
<evidence type="ECO:0000259" key="1">
    <source>
        <dbReference type="Pfam" id="PF01872"/>
    </source>
</evidence>
<feature type="domain" description="Bacterial bifunctional deaminase-reductase C-terminal" evidence="1">
    <location>
        <begin position="21"/>
        <end position="181"/>
    </location>
</feature>
<accession>A0ABQ3XKL4</accession>